<proteinExistence type="predicted"/>
<accession>A0ABT6UBD1</accession>
<dbReference type="RefSeq" id="WP_282679175.1">
    <property type="nucleotide sequence ID" value="NZ_JAOTLW010000006.1"/>
</dbReference>
<protein>
    <recommendedName>
        <fullName evidence="1">diguanylate cyclase</fullName>
        <ecNumber evidence="1">2.7.7.65</ecNumber>
    </recommendedName>
</protein>
<evidence type="ECO:0000259" key="3">
    <source>
        <dbReference type="PROSITE" id="PS50887"/>
    </source>
</evidence>
<dbReference type="InterPro" id="IPR035965">
    <property type="entry name" value="PAS-like_dom_sf"/>
</dbReference>
<dbReference type="InterPro" id="IPR050469">
    <property type="entry name" value="Diguanylate_Cyclase"/>
</dbReference>
<dbReference type="SMART" id="SM00267">
    <property type="entry name" value="GGDEF"/>
    <property type="match status" value="1"/>
</dbReference>
<comment type="caution">
    <text evidence="4">The sequence shown here is derived from an EMBL/GenBank/DDBJ whole genome shotgun (WGS) entry which is preliminary data.</text>
</comment>
<dbReference type="SUPFAM" id="SSF55073">
    <property type="entry name" value="Nucleotide cyclase"/>
    <property type="match status" value="1"/>
</dbReference>
<reference evidence="4 5" key="1">
    <citation type="submission" date="2022-09" db="EMBL/GenBank/DDBJ databases">
        <title>The outer-membrane cytochrome OmcA is essential for infection of Shewanella oneidensis by a zebrafish-associated bacteriophage.</title>
        <authorList>
            <person name="Grenfell A.W."/>
            <person name="Intile P."/>
            <person name="Mcfarlane J."/>
            <person name="Leung D."/>
            <person name="Abdalla K."/>
            <person name="Wold M."/>
            <person name="Kees E."/>
            <person name="Gralnick J."/>
        </authorList>
    </citation>
    <scope>NUCLEOTIDE SEQUENCE [LARGE SCALE GENOMIC DNA]</scope>
    <source>
        <strain evidence="4 5">NF-5</strain>
    </source>
</reference>
<dbReference type="Gene3D" id="3.30.70.270">
    <property type="match status" value="1"/>
</dbReference>
<dbReference type="EC" id="2.7.7.65" evidence="1"/>
<sequence length="313" mass="35515">MTLIKNDQNQAFDAIHTILNSLDALVYVSDLHSYELLYLNDYGTAIWGKPTGKKCYQLLQAGQNSPCAFCTNHKLIGPEGDATGVHVWEFQNTQNKRWYQCRDQAIRWTDGRLVRIEIATDITERKHMEQALIEAKFSAERLANTDELTKLYNRRAFFHFGHPTAHQSGQALAFIMFDIDHFKRVNDQWGHATGDAALIHIAQLTQTKLRTNDILARLGGEEFGLILPNTQHEQAWQIAESIRHGFDTQPLYLDGHTIHCTASFGISSLILPQINHPDEAQALLETLFNNADQAMMRAKRTGRNRVCDGESSL</sequence>
<dbReference type="SUPFAM" id="SSF55785">
    <property type="entry name" value="PYP-like sensor domain (PAS domain)"/>
    <property type="match status" value="1"/>
</dbReference>
<dbReference type="InterPro" id="IPR000160">
    <property type="entry name" value="GGDEF_dom"/>
</dbReference>
<keyword evidence="5" id="KW-1185">Reference proteome</keyword>
<dbReference type="EMBL" id="JAOTLW010000006">
    <property type="protein sequence ID" value="MDI5831348.1"/>
    <property type="molecule type" value="Genomic_DNA"/>
</dbReference>
<dbReference type="PROSITE" id="PS50887">
    <property type="entry name" value="GGDEF"/>
    <property type="match status" value="1"/>
</dbReference>
<dbReference type="CDD" id="cd01949">
    <property type="entry name" value="GGDEF"/>
    <property type="match status" value="1"/>
</dbReference>
<feature type="domain" description="GGDEF" evidence="3">
    <location>
        <begin position="170"/>
        <end position="311"/>
    </location>
</feature>
<dbReference type="InterPro" id="IPR043128">
    <property type="entry name" value="Rev_trsase/Diguanyl_cyclase"/>
</dbReference>
<dbReference type="Pfam" id="PF00990">
    <property type="entry name" value="GGDEF"/>
    <property type="match status" value="1"/>
</dbReference>
<comment type="catalytic activity">
    <reaction evidence="2">
        <text>2 GTP = 3',3'-c-di-GMP + 2 diphosphate</text>
        <dbReference type="Rhea" id="RHEA:24898"/>
        <dbReference type="ChEBI" id="CHEBI:33019"/>
        <dbReference type="ChEBI" id="CHEBI:37565"/>
        <dbReference type="ChEBI" id="CHEBI:58805"/>
        <dbReference type="EC" id="2.7.7.65"/>
    </reaction>
</comment>
<dbReference type="Gene3D" id="3.30.450.20">
    <property type="entry name" value="PAS domain"/>
    <property type="match status" value="1"/>
</dbReference>
<gene>
    <name evidence="4" type="ORF">ODY93_07210</name>
</gene>
<dbReference type="InterPro" id="IPR029787">
    <property type="entry name" value="Nucleotide_cyclase"/>
</dbReference>
<name>A0ABT6UBD1_9GAMM</name>
<evidence type="ECO:0000256" key="2">
    <source>
        <dbReference type="ARBA" id="ARBA00034247"/>
    </source>
</evidence>
<evidence type="ECO:0000313" key="4">
    <source>
        <dbReference type="EMBL" id="MDI5831348.1"/>
    </source>
</evidence>
<dbReference type="Proteomes" id="UP001159075">
    <property type="component" value="Unassembled WGS sequence"/>
</dbReference>
<organism evidence="4 5">
    <name type="scientific">Shewanella xiamenensis</name>
    <dbReference type="NCBI Taxonomy" id="332186"/>
    <lineage>
        <taxon>Bacteria</taxon>
        <taxon>Pseudomonadati</taxon>
        <taxon>Pseudomonadota</taxon>
        <taxon>Gammaproteobacteria</taxon>
        <taxon>Alteromonadales</taxon>
        <taxon>Shewanellaceae</taxon>
        <taxon>Shewanella</taxon>
    </lineage>
</organism>
<evidence type="ECO:0000313" key="5">
    <source>
        <dbReference type="Proteomes" id="UP001159075"/>
    </source>
</evidence>
<dbReference type="NCBIfam" id="TIGR00254">
    <property type="entry name" value="GGDEF"/>
    <property type="match status" value="1"/>
</dbReference>
<evidence type="ECO:0000256" key="1">
    <source>
        <dbReference type="ARBA" id="ARBA00012528"/>
    </source>
</evidence>
<dbReference type="PANTHER" id="PTHR45138">
    <property type="entry name" value="REGULATORY COMPONENTS OF SENSORY TRANSDUCTION SYSTEM"/>
    <property type="match status" value="1"/>
</dbReference>
<dbReference type="PANTHER" id="PTHR45138:SF9">
    <property type="entry name" value="DIGUANYLATE CYCLASE DGCM-RELATED"/>
    <property type="match status" value="1"/>
</dbReference>